<dbReference type="GO" id="GO:0006260">
    <property type="term" value="P:DNA replication"/>
    <property type="evidence" value="ECO:0007669"/>
    <property type="project" value="InterPro"/>
</dbReference>
<name>A0A6N8L4W6_9SPHI</name>
<comment type="caution">
    <text evidence="1">The sequence shown here is derived from an EMBL/GenBank/DDBJ whole genome shotgun (WGS) entry which is preliminary data.</text>
</comment>
<dbReference type="OrthoDB" id="8536512at2"/>
<dbReference type="EMBL" id="WSQA01000013">
    <property type="protein sequence ID" value="MVZ63491.1"/>
    <property type="molecule type" value="Genomic_DNA"/>
</dbReference>
<dbReference type="GO" id="GO:0008270">
    <property type="term" value="F:zinc ion binding"/>
    <property type="evidence" value="ECO:0007669"/>
    <property type="project" value="InterPro"/>
</dbReference>
<organism evidence="1 2">
    <name type="scientific">Sphingobacterium humi</name>
    <dbReference type="NCBI Taxonomy" id="1796905"/>
    <lineage>
        <taxon>Bacteria</taxon>
        <taxon>Pseudomonadati</taxon>
        <taxon>Bacteroidota</taxon>
        <taxon>Sphingobacteriia</taxon>
        <taxon>Sphingobacteriales</taxon>
        <taxon>Sphingobacteriaceae</taxon>
        <taxon>Sphingobacterium</taxon>
    </lineage>
</organism>
<accession>A0A6N8L4W6</accession>
<dbReference type="Gene3D" id="3.40.1360.10">
    <property type="match status" value="1"/>
</dbReference>
<evidence type="ECO:0000313" key="1">
    <source>
        <dbReference type="EMBL" id="MVZ63491.1"/>
    </source>
</evidence>
<keyword evidence="2" id="KW-1185">Reference proteome</keyword>
<proteinExistence type="predicted"/>
<dbReference type="SUPFAM" id="SSF57783">
    <property type="entry name" value="Zinc beta-ribbon"/>
    <property type="match status" value="1"/>
</dbReference>
<protein>
    <submittedName>
        <fullName evidence="1">Mobilization protein</fullName>
    </submittedName>
</protein>
<dbReference type="Proteomes" id="UP000435036">
    <property type="component" value="Unassembled WGS sequence"/>
</dbReference>
<dbReference type="GO" id="GO:0003677">
    <property type="term" value="F:DNA binding"/>
    <property type="evidence" value="ECO:0007669"/>
    <property type="project" value="InterPro"/>
</dbReference>
<reference evidence="1 2" key="1">
    <citation type="submission" date="2019-12" db="EMBL/GenBank/DDBJ databases">
        <authorList>
            <person name="Dong K."/>
        </authorList>
    </citation>
    <scope>NUCLEOTIDE SEQUENCE [LARGE SCALE GENOMIC DNA]</scope>
    <source>
        <strain evidence="1 2">JCM 31225</strain>
    </source>
</reference>
<dbReference type="Pfam" id="PF13155">
    <property type="entry name" value="Toprim_2"/>
    <property type="match status" value="1"/>
</dbReference>
<dbReference type="InterPro" id="IPR036977">
    <property type="entry name" value="DNA_primase_Znf_CHC2"/>
</dbReference>
<sequence>MNAKQANQISIIHFISECLKINPVKANANYCLYISPLRTESRPSFKVSIEKNLWVDYGLGIGGTLIDLIITLYPNLNISEAINLASHFKGNSFSFQQQKEKLSANPIKFVITKIQSITVDIDLSKYIEGRGIRVGNASQYVKSIQYNYGKWTFKAVGFKNLKGWVLRNNKFKGCTHSSISLITNNSSNLIVFEGFFDFLSYLELYPDDEFTYDYLVLNSLSNTQFLKEIIPNYNLIHLFLDNDKAGCTMTNLIIMEYQNLEVVDRSILYQNFNDLNDYLIHQKLRKE</sequence>
<gene>
    <name evidence="1" type="ORF">GQF63_15795</name>
</gene>
<dbReference type="RefSeq" id="WP_160370202.1">
    <property type="nucleotide sequence ID" value="NZ_WSQA01000013.1"/>
</dbReference>
<evidence type="ECO:0000313" key="2">
    <source>
        <dbReference type="Proteomes" id="UP000435036"/>
    </source>
</evidence>
<dbReference type="AlphaFoldDB" id="A0A6N8L4W6"/>
<dbReference type="Gene3D" id="3.90.580.10">
    <property type="entry name" value="Zinc finger, CHC2-type domain"/>
    <property type="match status" value="1"/>
</dbReference>